<protein>
    <submittedName>
        <fullName evidence="2">Fis family transcriptional regulator</fullName>
    </submittedName>
</protein>
<dbReference type="GO" id="GO:0043565">
    <property type="term" value="F:sequence-specific DNA binding"/>
    <property type="evidence" value="ECO:0007669"/>
    <property type="project" value="InterPro"/>
</dbReference>
<dbReference type="SUPFAM" id="SSF46689">
    <property type="entry name" value="Homeodomain-like"/>
    <property type="match status" value="1"/>
</dbReference>
<dbReference type="PRINTS" id="PR01590">
    <property type="entry name" value="HTHFIS"/>
</dbReference>
<evidence type="ECO:0000313" key="2">
    <source>
        <dbReference type="EMBL" id="NHO54095.1"/>
    </source>
</evidence>
<name>A0A967B5D2_9PROT</name>
<proteinExistence type="predicted"/>
<keyword evidence="3" id="KW-1185">Reference proteome</keyword>
<evidence type="ECO:0000313" key="3">
    <source>
        <dbReference type="Proteomes" id="UP000597459"/>
    </source>
</evidence>
<organism evidence="2 3">
    <name type="scientific">Acetobacter estunensis</name>
    <dbReference type="NCBI Taxonomy" id="104097"/>
    <lineage>
        <taxon>Bacteria</taxon>
        <taxon>Pseudomonadati</taxon>
        <taxon>Pseudomonadota</taxon>
        <taxon>Alphaproteobacteria</taxon>
        <taxon>Acetobacterales</taxon>
        <taxon>Acetobacteraceae</taxon>
        <taxon>Acetobacter</taxon>
    </lineage>
</organism>
<dbReference type="SUPFAM" id="SSF55781">
    <property type="entry name" value="GAF domain-like"/>
    <property type="match status" value="1"/>
</dbReference>
<dbReference type="Gene3D" id="3.30.450.40">
    <property type="match status" value="1"/>
</dbReference>
<dbReference type="Proteomes" id="UP000597459">
    <property type="component" value="Unassembled WGS sequence"/>
</dbReference>
<accession>A0A967B5D2</accession>
<feature type="domain" description="DNA binding HTH" evidence="1">
    <location>
        <begin position="269"/>
        <end position="306"/>
    </location>
</feature>
<comment type="caution">
    <text evidence="2">The sequence shown here is derived from an EMBL/GenBank/DDBJ whole genome shotgun (WGS) entry which is preliminary data.</text>
</comment>
<sequence>MSNAADERSGDAFPRTSSREIARSWERCETAYGLDPSCSWTADVLSGAEFRRARTHSSLMLRAAIPEMRHLFGLVQGLGLMVLLADPEAVLLARCIDEVHLPACRRLCLRAGAVWDESVAGTNGVGTALRDRCPIALTQGDHWRFCFSLLESYAVPVFDAQGKVAGALNVATFSQQSTRPLASLMMETVQQSGRRIEEQLFRACHTGQRILSLGSAEGSSTPLVAINESGEVMGATHAARLFVGWTDEMLDNRVNLLGELETGREMSFRHAEQNVIRTALAAEGGNASAAARRLGISRATLYRKMKNIEL</sequence>
<dbReference type="Pfam" id="PF02954">
    <property type="entry name" value="HTH_8"/>
    <property type="match status" value="1"/>
</dbReference>
<dbReference type="InterPro" id="IPR009057">
    <property type="entry name" value="Homeodomain-like_sf"/>
</dbReference>
<dbReference type="AlphaFoldDB" id="A0A967B5D2"/>
<reference evidence="2" key="1">
    <citation type="submission" date="2019-11" db="EMBL/GenBank/DDBJ databases">
        <title>Description of new Acetobacter species.</title>
        <authorList>
            <person name="Cleenwerck I."/>
            <person name="Sombolestani A.S."/>
        </authorList>
    </citation>
    <scope>NUCLEOTIDE SEQUENCE</scope>
    <source>
        <strain evidence="2">LMG 1626</strain>
    </source>
</reference>
<dbReference type="InterPro" id="IPR029016">
    <property type="entry name" value="GAF-like_dom_sf"/>
</dbReference>
<dbReference type="RefSeq" id="WP_166315527.1">
    <property type="nucleotide sequence ID" value="NZ_WOTH01000016.1"/>
</dbReference>
<evidence type="ECO:0000259" key="1">
    <source>
        <dbReference type="Pfam" id="PF02954"/>
    </source>
</evidence>
<dbReference type="InterPro" id="IPR002197">
    <property type="entry name" value="HTH_Fis"/>
</dbReference>
<dbReference type="Gene3D" id="1.10.10.60">
    <property type="entry name" value="Homeodomain-like"/>
    <property type="match status" value="1"/>
</dbReference>
<dbReference type="EMBL" id="WOTH01000016">
    <property type="protein sequence ID" value="NHO54095.1"/>
    <property type="molecule type" value="Genomic_DNA"/>
</dbReference>
<gene>
    <name evidence="2" type="ORF">GOB87_09030</name>
</gene>